<dbReference type="Pfam" id="PF07727">
    <property type="entry name" value="RVT_2"/>
    <property type="match status" value="1"/>
</dbReference>
<comment type="caution">
    <text evidence="2">The sequence shown here is derived from an EMBL/GenBank/DDBJ whole genome shotgun (WGS) entry which is preliminary data.</text>
</comment>
<dbReference type="OrthoDB" id="998494at2759"/>
<feature type="domain" description="Reverse transcriptase Ty1/copia-type" evidence="1">
    <location>
        <begin position="20"/>
        <end position="62"/>
    </location>
</feature>
<sequence>MTFEHDQLVVAPYNPSSDDNGTWDLVSRPVGKKAIGCKWVFSVKVNLDGTMAQLKARLVAKGKFGAKPSGTPMMPNQELVKEEQLCKDPERYRRLVGKLNFLTVTRPDITYSISVASQFMSSPTLDHWATVEKILCYLKATLGNDRRSTSGYYVFVGKNLVSWKIALHIASNPVFHERTKHIEVDCHFIHEKIQDGLVSIGYVKTEEQLGDVLTKVVNAARISYLCNKLDMIGIFAPA</sequence>
<dbReference type="EMBL" id="SSTE01000699">
    <property type="protein sequence ID" value="KAA0067131.1"/>
    <property type="molecule type" value="Genomic_DNA"/>
</dbReference>
<evidence type="ECO:0000259" key="1">
    <source>
        <dbReference type="Pfam" id="PF07727"/>
    </source>
</evidence>
<reference evidence="2 3" key="1">
    <citation type="submission" date="2019-08" db="EMBL/GenBank/DDBJ databases">
        <title>Draft genome sequences of two oriental melons (Cucumis melo L. var makuwa).</title>
        <authorList>
            <person name="Kwon S.-Y."/>
        </authorList>
    </citation>
    <scope>NUCLEOTIDE SEQUENCE [LARGE SCALE GENOMIC DNA]</scope>
    <source>
        <strain evidence="3">cv. SW 3</strain>
        <tissue evidence="2">Leaf</tissue>
    </source>
</reference>
<evidence type="ECO:0000313" key="2">
    <source>
        <dbReference type="EMBL" id="KAA0067131.1"/>
    </source>
</evidence>
<dbReference type="Proteomes" id="UP000321393">
    <property type="component" value="Unassembled WGS sequence"/>
</dbReference>
<dbReference type="InterPro" id="IPR013103">
    <property type="entry name" value="RVT_2"/>
</dbReference>
<dbReference type="PANTHER" id="PTHR11439:SF467">
    <property type="entry name" value="INTEGRASE CATALYTIC DOMAIN-CONTAINING PROTEIN"/>
    <property type="match status" value="1"/>
</dbReference>
<dbReference type="PANTHER" id="PTHR11439">
    <property type="entry name" value="GAG-POL-RELATED RETROTRANSPOSON"/>
    <property type="match status" value="1"/>
</dbReference>
<organism evidence="2 3">
    <name type="scientific">Cucumis melo var. makuwa</name>
    <name type="common">Oriental melon</name>
    <dbReference type="NCBI Taxonomy" id="1194695"/>
    <lineage>
        <taxon>Eukaryota</taxon>
        <taxon>Viridiplantae</taxon>
        <taxon>Streptophyta</taxon>
        <taxon>Embryophyta</taxon>
        <taxon>Tracheophyta</taxon>
        <taxon>Spermatophyta</taxon>
        <taxon>Magnoliopsida</taxon>
        <taxon>eudicotyledons</taxon>
        <taxon>Gunneridae</taxon>
        <taxon>Pentapetalae</taxon>
        <taxon>rosids</taxon>
        <taxon>fabids</taxon>
        <taxon>Cucurbitales</taxon>
        <taxon>Cucurbitaceae</taxon>
        <taxon>Benincaseae</taxon>
        <taxon>Cucumis</taxon>
    </lineage>
</organism>
<proteinExistence type="predicted"/>
<dbReference type="CDD" id="cd09272">
    <property type="entry name" value="RNase_HI_RT_Ty1"/>
    <property type="match status" value="1"/>
</dbReference>
<dbReference type="AlphaFoldDB" id="A0A5A7VNE2"/>
<gene>
    <name evidence="2" type="ORF">E6C27_scaffold38G001950</name>
</gene>
<name>A0A5A7VNE2_CUCMM</name>
<accession>A0A5A7VNE2</accession>
<evidence type="ECO:0000313" key="3">
    <source>
        <dbReference type="Proteomes" id="UP000321393"/>
    </source>
</evidence>
<protein>
    <submittedName>
        <fullName evidence="2">Mitochondrial protein</fullName>
    </submittedName>
</protein>
<dbReference type="STRING" id="1194695.A0A5A7VNE2"/>